<dbReference type="Pfam" id="PF10282">
    <property type="entry name" value="Lactonase"/>
    <property type="match status" value="1"/>
</dbReference>
<dbReference type="SUPFAM" id="SSF51004">
    <property type="entry name" value="C-terminal (heme d1) domain of cytochrome cd1-nitrite reductase"/>
    <property type="match status" value="1"/>
</dbReference>
<dbReference type="InterPro" id="IPR050282">
    <property type="entry name" value="Cycloisomerase_2"/>
</dbReference>
<sequence length="446" mass="48322">MKLLNRQKPNRNPFRDNSTTLLISTLLIGVPLTVVLLHCAYQTYYKKGSHWSHSHDIPDPVNHAHDPSSLLYVSSYSGLVTTLSLSLAAYRGAPVKLETLATADGCGGSPSWLTLDWMNGVLYCTDEGIKDGKNGSLASFATNENGTLTPLTKLSTALGPVSAVTYGQWDYGLAVAHYGGSAFTTWDIRDPANITSVQVQKYSLPKPGPDSSRQEASHPHAAVLDPTKRFLLVPDLGADLIHVYSVDEDENLVLSELDPLVVASGSGPRHLTFVVKEAKTFMYLVTELANTVVGYEVIYGGGFIVFKEVWHSGIHGKGNHIPQDAAAAEIAVSPDREYLLISSRNENTLEIPNFDDGNTTSITSDSLVSFRIDGETGHLALQQDIACGGRFPRHFAINKAGTLVAVALQYDSRVVILERDVKTGVIGDFVAYAELDGEVTAVIFYE</sequence>
<proteinExistence type="inferred from homology"/>
<comment type="caution">
    <text evidence="3">The sequence shown here is derived from an EMBL/GenBank/DDBJ whole genome shotgun (WGS) entry which is preliminary data.</text>
</comment>
<dbReference type="InterPro" id="IPR015943">
    <property type="entry name" value="WD40/YVTN_repeat-like_dom_sf"/>
</dbReference>
<dbReference type="InterPro" id="IPR011048">
    <property type="entry name" value="Haem_d1_sf"/>
</dbReference>
<protein>
    <recommendedName>
        <fullName evidence="5">6-phosphogluconolactonase</fullName>
    </recommendedName>
</protein>
<evidence type="ECO:0008006" key="5">
    <source>
        <dbReference type="Google" id="ProtNLM"/>
    </source>
</evidence>
<reference evidence="3 4" key="1">
    <citation type="submission" date="2015-04" db="EMBL/GenBank/DDBJ databases">
        <title>The draft genome sequence of Fusarium langsethiae, a T-2/HT-2 mycotoxin producer.</title>
        <authorList>
            <person name="Lysoe E."/>
            <person name="Divon H.H."/>
            <person name="Terzi V."/>
            <person name="Orru L."/>
            <person name="Lamontanara A."/>
            <person name="Kolseth A.-K."/>
            <person name="Frandsen R.J."/>
            <person name="Nielsen K."/>
            <person name="Thrane U."/>
        </authorList>
    </citation>
    <scope>NUCLEOTIDE SEQUENCE [LARGE SCALE GENOMIC DNA]</scope>
    <source>
        <strain evidence="3 4">Fl201059</strain>
    </source>
</reference>
<dbReference type="PANTHER" id="PTHR30344:SF1">
    <property type="entry name" value="6-PHOSPHOGLUCONOLACTONASE"/>
    <property type="match status" value="1"/>
</dbReference>
<dbReference type="EMBL" id="JXCE01000029">
    <property type="protein sequence ID" value="KPA44221.1"/>
    <property type="molecule type" value="Genomic_DNA"/>
</dbReference>
<feature type="transmembrane region" description="Helical" evidence="2">
    <location>
        <begin position="21"/>
        <end position="44"/>
    </location>
</feature>
<organism evidence="3 4">
    <name type="scientific">Fusarium langsethiae</name>
    <dbReference type="NCBI Taxonomy" id="179993"/>
    <lineage>
        <taxon>Eukaryota</taxon>
        <taxon>Fungi</taxon>
        <taxon>Dikarya</taxon>
        <taxon>Ascomycota</taxon>
        <taxon>Pezizomycotina</taxon>
        <taxon>Sordariomycetes</taxon>
        <taxon>Hypocreomycetidae</taxon>
        <taxon>Hypocreales</taxon>
        <taxon>Nectriaceae</taxon>
        <taxon>Fusarium</taxon>
    </lineage>
</organism>
<dbReference type="Proteomes" id="UP000037904">
    <property type="component" value="Unassembled WGS sequence"/>
</dbReference>
<evidence type="ECO:0000256" key="1">
    <source>
        <dbReference type="ARBA" id="ARBA00005564"/>
    </source>
</evidence>
<gene>
    <name evidence="3" type="ORF">FLAG1_02834</name>
</gene>
<evidence type="ECO:0000313" key="3">
    <source>
        <dbReference type="EMBL" id="KPA44221.1"/>
    </source>
</evidence>
<dbReference type="Gene3D" id="2.130.10.10">
    <property type="entry name" value="YVTN repeat-like/Quinoprotein amine dehydrogenase"/>
    <property type="match status" value="1"/>
</dbReference>
<dbReference type="OrthoDB" id="9972196at2759"/>
<accession>A0A0N0DGK5</accession>
<name>A0A0N0DGK5_FUSLA</name>
<dbReference type="PANTHER" id="PTHR30344">
    <property type="entry name" value="6-PHOSPHOGLUCONOLACTONASE-RELATED"/>
    <property type="match status" value="1"/>
</dbReference>
<dbReference type="InterPro" id="IPR019405">
    <property type="entry name" value="Lactonase_7-beta_prop"/>
</dbReference>
<dbReference type="AlphaFoldDB" id="A0A0N0DGK5"/>
<keyword evidence="2" id="KW-0812">Transmembrane</keyword>
<dbReference type="GO" id="GO:0017057">
    <property type="term" value="F:6-phosphogluconolactonase activity"/>
    <property type="evidence" value="ECO:0007669"/>
    <property type="project" value="TreeGrafter"/>
</dbReference>
<comment type="similarity">
    <text evidence="1">Belongs to the cycloisomerase 2 family.</text>
</comment>
<keyword evidence="2" id="KW-1133">Transmembrane helix</keyword>
<evidence type="ECO:0000313" key="4">
    <source>
        <dbReference type="Proteomes" id="UP000037904"/>
    </source>
</evidence>
<keyword evidence="4" id="KW-1185">Reference proteome</keyword>
<evidence type="ECO:0000256" key="2">
    <source>
        <dbReference type="SAM" id="Phobius"/>
    </source>
</evidence>
<keyword evidence="2" id="KW-0472">Membrane</keyword>